<dbReference type="Pfam" id="PF12706">
    <property type="entry name" value="Lactamase_B_2"/>
    <property type="match status" value="1"/>
</dbReference>
<dbReference type="RefSeq" id="WP_171651783.1">
    <property type="nucleotide sequence ID" value="NZ_WHOD01000049.1"/>
</dbReference>
<dbReference type="InterPro" id="IPR001279">
    <property type="entry name" value="Metallo-B-lactamas"/>
</dbReference>
<evidence type="ECO:0000256" key="1">
    <source>
        <dbReference type="ARBA" id="ARBA00034221"/>
    </source>
</evidence>
<evidence type="ECO:0000256" key="2">
    <source>
        <dbReference type="ARBA" id="ARBA00034301"/>
    </source>
</evidence>
<protein>
    <submittedName>
        <fullName evidence="5">MBL fold metallo-hydrolase</fullName>
    </submittedName>
</protein>
<dbReference type="InterPro" id="IPR036866">
    <property type="entry name" value="RibonucZ/Hydroxyglut_hydro"/>
</dbReference>
<evidence type="ECO:0000313" key="5">
    <source>
        <dbReference type="EMBL" id="NOU93580.1"/>
    </source>
</evidence>
<dbReference type="GO" id="GO:0008270">
    <property type="term" value="F:zinc ion binding"/>
    <property type="evidence" value="ECO:0007669"/>
    <property type="project" value="InterPro"/>
</dbReference>
<comment type="catalytic activity">
    <reaction evidence="3">
        <text>3',5'-cyclic UMP + H2O = UMP + H(+)</text>
        <dbReference type="Rhea" id="RHEA:70575"/>
        <dbReference type="ChEBI" id="CHEBI:15377"/>
        <dbReference type="ChEBI" id="CHEBI:15378"/>
        <dbReference type="ChEBI" id="CHEBI:57865"/>
        <dbReference type="ChEBI" id="CHEBI:184387"/>
    </reaction>
    <physiologicalReaction direction="left-to-right" evidence="3">
        <dbReference type="Rhea" id="RHEA:70576"/>
    </physiologicalReaction>
</comment>
<accession>A0A972K088</accession>
<keyword evidence="6" id="KW-1185">Reference proteome</keyword>
<comment type="caution">
    <text evidence="5">The sequence shown here is derived from an EMBL/GenBank/DDBJ whole genome shotgun (WGS) entry which is preliminary data.</text>
</comment>
<gene>
    <name evidence="5" type="ORF">GC093_10155</name>
</gene>
<reference evidence="5" key="1">
    <citation type="submission" date="2019-10" db="EMBL/GenBank/DDBJ databases">
        <title>Description of Paenibacillus glebae sp. nov.</title>
        <authorList>
            <person name="Carlier A."/>
            <person name="Qi S."/>
        </authorList>
    </citation>
    <scope>NUCLEOTIDE SEQUENCE</scope>
    <source>
        <strain evidence="5">LMG 31456</strain>
    </source>
</reference>
<feature type="domain" description="Metallo-beta-lactamase" evidence="4">
    <location>
        <begin position="60"/>
        <end position="261"/>
    </location>
</feature>
<comment type="catalytic activity">
    <reaction evidence="1">
        <text>3',5'-cyclic CMP + H2O = CMP + H(+)</text>
        <dbReference type="Rhea" id="RHEA:72675"/>
        <dbReference type="ChEBI" id="CHEBI:15377"/>
        <dbReference type="ChEBI" id="CHEBI:15378"/>
        <dbReference type="ChEBI" id="CHEBI:58003"/>
        <dbReference type="ChEBI" id="CHEBI:60377"/>
    </reaction>
    <physiologicalReaction direction="left-to-right" evidence="1">
        <dbReference type="Rhea" id="RHEA:72676"/>
    </physiologicalReaction>
</comment>
<dbReference type="Proteomes" id="UP000641588">
    <property type="component" value="Unassembled WGS sequence"/>
</dbReference>
<evidence type="ECO:0000313" key="6">
    <source>
        <dbReference type="Proteomes" id="UP000641588"/>
    </source>
</evidence>
<dbReference type="InterPro" id="IPR024884">
    <property type="entry name" value="NAPE-PLD"/>
</dbReference>
<dbReference type="SMART" id="SM00849">
    <property type="entry name" value="Lactamase_B"/>
    <property type="match status" value="1"/>
</dbReference>
<dbReference type="SUPFAM" id="SSF56281">
    <property type="entry name" value="Metallo-hydrolase/oxidoreductase"/>
    <property type="match status" value="1"/>
</dbReference>
<dbReference type="GO" id="GO:0070290">
    <property type="term" value="F:N-acylphosphatidylethanolamine-specific phospholipase D activity"/>
    <property type="evidence" value="ECO:0007669"/>
    <property type="project" value="InterPro"/>
</dbReference>
<dbReference type="GO" id="GO:0005737">
    <property type="term" value="C:cytoplasm"/>
    <property type="evidence" value="ECO:0007669"/>
    <property type="project" value="TreeGrafter"/>
</dbReference>
<comment type="function">
    <text evidence="2">Counteracts the endogenous Pycsar antiviral defense system. Phosphodiesterase that enables metal-dependent hydrolysis of host cyclic nucleotide Pycsar defense signals such as cCMP and cUMP.</text>
</comment>
<dbReference type="Gene3D" id="3.60.15.10">
    <property type="entry name" value="Ribonuclease Z/Hydroxyacylglutathione hydrolase-like"/>
    <property type="match status" value="1"/>
</dbReference>
<organism evidence="5 6">
    <name type="scientific">Paenibacillus foliorum</name>
    <dbReference type="NCBI Taxonomy" id="2654974"/>
    <lineage>
        <taxon>Bacteria</taxon>
        <taxon>Bacillati</taxon>
        <taxon>Bacillota</taxon>
        <taxon>Bacilli</taxon>
        <taxon>Bacillales</taxon>
        <taxon>Paenibacillaceae</taxon>
        <taxon>Paenibacillus</taxon>
    </lineage>
</organism>
<evidence type="ECO:0000256" key="3">
    <source>
        <dbReference type="ARBA" id="ARBA00048505"/>
    </source>
</evidence>
<dbReference type="PIRSF" id="PIRSF038896">
    <property type="entry name" value="NAPE-PLD"/>
    <property type="match status" value="1"/>
</dbReference>
<proteinExistence type="predicted"/>
<dbReference type="PANTHER" id="PTHR15032:SF36">
    <property type="entry name" value="METALLO-BETA-LACTAMASE DOMAIN-CONTAINING PROTEIN"/>
    <property type="match status" value="1"/>
</dbReference>
<dbReference type="PANTHER" id="PTHR15032">
    <property type="entry name" value="N-ACYL-PHOSPHATIDYLETHANOLAMINE-HYDROLYZING PHOSPHOLIPASE D"/>
    <property type="match status" value="1"/>
</dbReference>
<dbReference type="EMBL" id="WHOD01000049">
    <property type="protein sequence ID" value="NOU93580.1"/>
    <property type="molecule type" value="Genomic_DNA"/>
</dbReference>
<evidence type="ECO:0000259" key="4">
    <source>
        <dbReference type="SMART" id="SM00849"/>
    </source>
</evidence>
<name>A0A972K088_9BACL</name>
<dbReference type="AlphaFoldDB" id="A0A972K088"/>
<sequence>MKIRYKNLDNVTNKQSIMQVYKWMKKKKKMSRSYYIQHHSAIDKHFLRQNNSKTTITWIGHSTFLIQMGKTNIITDPVYANSMGIRKRLTKPGIPFAELPPIDIVLISHAHYDHLNFPTIKRIGQNAQYLLPIGLKALFERKQYHHSTELAWWDSKRLNGIEFTFVPAQHWTRRTLFDTNTSHWGGWIIKNGASGETVYFAGDSGYFKGFELIGKRFSIDYALLPIGAYEPVSIMKIAHMSPEEAVKSFIDLKAASFIPMHYGTFKLADDTPEEALLRLKAEWKRQKLDEAELKILLLGETLIL</sequence>